<dbReference type="Pfam" id="PF13289">
    <property type="entry name" value="SIR2_2"/>
    <property type="match status" value="1"/>
</dbReference>
<dbReference type="PROSITE" id="PS51257">
    <property type="entry name" value="PROKAR_LIPOPROTEIN"/>
    <property type="match status" value="1"/>
</dbReference>
<keyword evidence="3" id="KW-1185">Reference proteome</keyword>
<feature type="compositionally biased region" description="Basic and acidic residues" evidence="1">
    <location>
        <begin position="1643"/>
        <end position="1660"/>
    </location>
</feature>
<accession>A0ABT3GS85</accession>
<evidence type="ECO:0000256" key="1">
    <source>
        <dbReference type="SAM" id="MobiDB-lite"/>
    </source>
</evidence>
<sequence length="1752" mass="197881">MKFECSNNEFAEKISELLAEGFGITPFLGSGCSAASGIMMGQEFTDYLGHAVYICVGGKGGKGEARWDIAKKGWPETPSESEIAEARVWVADRFDTVIKEYGMRALYDPEKRVTDCRLDGTVSSPELFAKLFSAPTVPPFLRSPVLKTEDASVRSFQERMMGKKKANERIIFTHSKSETSHAAICEMAIRALSDWRATLHFIAMLRYVKTVSGSRLSIGDVDLSVIDRFNVHITKNRKPNLTHQMIAQLAMSARIRIILTTNFDRLIENAFESFGRPVSNIPVGIHGGLPHPDLVHANDCLVKLHGDCHETRADYSLDDPPSGEDKRRFFHYVRGDYPDSDDASGSHRYIPSQLLVVGYSGSDRRCNDMIKYVLDSDERAKIYWVCHSKRDIERLSGSFNESDYTSDRIIATQTERPDLLLYDIYQKLNLTLPSPGVTYHFPDRVIPARSPLPKDEDLRVAEGDAETIEGLLSTKHEDHRGAIVILKGKSGVLTVIHQTFELLRTKGKHRIWLELEDFSDAASVGAEIRTGVSVRTGSLPLGHLKPLPRAIIDREANPGATKVQREKKSADIIEAWKTYFSESCKELGITAGMWTVGLYGRNGAGGCSGWDGIHKTWEAEEYEELQELIRGLSKAGFNILYAPYTRERDARDKERLATLDELRVTPSKWVQDNEIRENLPRPAWDSISPDVTPLVMDDPVPGENVFIHQCRYRQPKQLNMERVIREVSAHILELHTGVDGTGGLGYKKMDRDRWLEGVRALYSATLFRQSRHFSAFINDAVYRCPNQFNTDRDDNDETRQATIQKWIGDLKEYGVFYTKPGGFAWAYRDVRLGIRNVIHTLHFDPGIAKAGRFIRMRNFTPGCHFYIGEWYAKAHRVTRHPLPMIEGLHHFFESIRTLPDFGSLYTGKADVGDGHTVEVREALFASRRKMIFFGAIIALLNLLKNGESSLRYWASIPLRRSMFSPGEADKVLKQIAEVMAFIFDAEIVAKVNHPANFGLLDLGKVAWSRLASLYQGLPEEGKPDPSGGSKNDFAVERVGLTLEQMNVNPRGVDYYAWTLLDDVARELRYIEKRIASDYRVTDIPFQKSIPATGRFTYEFDGNSAVSAWAAGKISGLLRGVGILNSAAIKESFAGGPAKMFCLDSRIFEIVDLIQKERASTKASDATETPLSRKIRKVMEGVNFAFLLKEDACVANPHEINLFIQSLVEWAFLYIRRAKKLYRARVTPPSVQADGEVSIEDYQGCFLTSTVFCYMAINLCRLLPPAYAESAAKEQAKAQAIYGLALGHLGRFREAYRRLGEARVLCRSMKSEDGIVLLGIAELRRAEVLCLEAREYGAVLRWLLTRPEGETVEDEEKKFAGMTEEQKKSAIEKQKKIATEEEQMLLGKVFREHVEHHELSSLDRKPPSDEVIQSVVDLLSENGEREAGEKLAAWVEGARKTRDGKVAGVKDSFPINPKAMGNILHRRGLSLSQQDFTNAPEKIRETAEKLNRVLQAKIGDAWRCLEESRRGFSGRTHSSRWWGRLYSMELRVFGEAGLAIKHAADYPAPLEWYRMLPCRNRRDLAQHLDKIWRAGIAVAGDGPVEDRYYRLKVTYIYLFALTLGDVRQPELENSAESYLDHLRLTRDEVRTGVREVLKFLEKEFPGRKDENPEDEKPKDEGAVVGGAPVGGSVGKGTKPEPYGLPYLLEKEREMEDGGIKPKKTPESDREKIRKNRDDITHKDLFGPEPEDLDHSYFLIIVKKALRMEIDVRK</sequence>
<protein>
    <submittedName>
        <fullName evidence="2">SIR2 family protein</fullName>
    </submittedName>
</protein>
<reference evidence="2 3" key="1">
    <citation type="submission" date="2022-10" db="EMBL/GenBank/DDBJ databases">
        <title>Luteolibacter arcticus strain CCTCC AB 2014275, whole genome shotgun sequencing project.</title>
        <authorList>
            <person name="Zhao G."/>
            <person name="Shen L."/>
        </authorList>
    </citation>
    <scope>NUCLEOTIDE SEQUENCE [LARGE SCALE GENOMIC DNA]</scope>
    <source>
        <strain evidence="2 3">CCTCC AB 2014275</strain>
    </source>
</reference>
<dbReference type="Gene3D" id="3.40.50.1220">
    <property type="entry name" value="TPP-binding domain"/>
    <property type="match status" value="1"/>
</dbReference>
<dbReference type="SUPFAM" id="SSF52467">
    <property type="entry name" value="DHS-like NAD/FAD-binding domain"/>
    <property type="match status" value="1"/>
</dbReference>
<dbReference type="InterPro" id="IPR029035">
    <property type="entry name" value="DHS-like_NAD/FAD-binding_dom"/>
</dbReference>
<evidence type="ECO:0000313" key="2">
    <source>
        <dbReference type="EMBL" id="MCW1926386.1"/>
    </source>
</evidence>
<dbReference type="EMBL" id="JAPDDT010000025">
    <property type="protein sequence ID" value="MCW1926386.1"/>
    <property type="molecule type" value="Genomic_DNA"/>
</dbReference>
<evidence type="ECO:0000313" key="3">
    <source>
        <dbReference type="Proteomes" id="UP001320876"/>
    </source>
</evidence>
<gene>
    <name evidence="2" type="ORF">OKA05_27795</name>
</gene>
<comment type="caution">
    <text evidence="2">The sequence shown here is derived from an EMBL/GenBank/DDBJ whole genome shotgun (WGS) entry which is preliminary data.</text>
</comment>
<feature type="compositionally biased region" description="Gly residues" evidence="1">
    <location>
        <begin position="1662"/>
        <end position="1673"/>
    </location>
</feature>
<organism evidence="2 3">
    <name type="scientific">Luteolibacter arcticus</name>
    <dbReference type="NCBI Taxonomy" id="1581411"/>
    <lineage>
        <taxon>Bacteria</taxon>
        <taxon>Pseudomonadati</taxon>
        <taxon>Verrucomicrobiota</taxon>
        <taxon>Verrucomicrobiia</taxon>
        <taxon>Verrucomicrobiales</taxon>
        <taxon>Verrucomicrobiaceae</taxon>
        <taxon>Luteolibacter</taxon>
    </lineage>
</organism>
<dbReference type="RefSeq" id="WP_264490494.1">
    <property type="nucleotide sequence ID" value="NZ_JAPDDT010000025.1"/>
</dbReference>
<proteinExistence type="predicted"/>
<dbReference type="Proteomes" id="UP001320876">
    <property type="component" value="Unassembled WGS sequence"/>
</dbReference>
<feature type="region of interest" description="Disordered" evidence="1">
    <location>
        <begin position="1643"/>
        <end position="1726"/>
    </location>
</feature>
<name>A0ABT3GS85_9BACT</name>
<feature type="compositionally biased region" description="Basic and acidic residues" evidence="1">
    <location>
        <begin position="1687"/>
        <end position="1724"/>
    </location>
</feature>